<dbReference type="Proteomes" id="UP000807115">
    <property type="component" value="Chromosome 3"/>
</dbReference>
<dbReference type="SUPFAM" id="SSF52266">
    <property type="entry name" value="SGNH hydrolase"/>
    <property type="match status" value="2"/>
</dbReference>
<comment type="caution">
    <text evidence="6">The sequence shown here is derived from an EMBL/GenBank/DDBJ whole genome shotgun (WGS) entry which is preliminary data.</text>
</comment>
<dbReference type="Gene3D" id="3.40.50.1110">
    <property type="entry name" value="SGNH hydrolase"/>
    <property type="match status" value="2"/>
</dbReference>
<dbReference type="PROSITE" id="PS51257">
    <property type="entry name" value="PROKAR_LIPOPROTEIN"/>
    <property type="match status" value="1"/>
</dbReference>
<evidence type="ECO:0000313" key="6">
    <source>
        <dbReference type="EMBL" id="KAG0538698.1"/>
    </source>
</evidence>
<evidence type="ECO:0000256" key="3">
    <source>
        <dbReference type="ARBA" id="ARBA00022801"/>
    </source>
</evidence>
<organism evidence="6 7">
    <name type="scientific">Sorghum bicolor</name>
    <name type="common">Sorghum</name>
    <name type="synonym">Sorghum vulgare</name>
    <dbReference type="NCBI Taxonomy" id="4558"/>
    <lineage>
        <taxon>Eukaryota</taxon>
        <taxon>Viridiplantae</taxon>
        <taxon>Streptophyta</taxon>
        <taxon>Embryophyta</taxon>
        <taxon>Tracheophyta</taxon>
        <taxon>Spermatophyta</taxon>
        <taxon>Magnoliopsida</taxon>
        <taxon>Liliopsida</taxon>
        <taxon>Poales</taxon>
        <taxon>Poaceae</taxon>
        <taxon>PACMAD clade</taxon>
        <taxon>Panicoideae</taxon>
        <taxon>Andropogonodae</taxon>
        <taxon>Andropogoneae</taxon>
        <taxon>Sorghinae</taxon>
        <taxon>Sorghum</taxon>
    </lineage>
</organism>
<evidence type="ECO:0000256" key="2">
    <source>
        <dbReference type="ARBA" id="ARBA00022729"/>
    </source>
</evidence>
<proteinExistence type="inferred from homology"/>
<gene>
    <name evidence="6" type="ORF">BDA96_03G259000</name>
</gene>
<reference evidence="6" key="2">
    <citation type="submission" date="2020-10" db="EMBL/GenBank/DDBJ databases">
        <authorList>
            <person name="Cooper E.A."/>
            <person name="Brenton Z.W."/>
            <person name="Flinn B.S."/>
            <person name="Jenkins J."/>
            <person name="Shu S."/>
            <person name="Flowers D."/>
            <person name="Luo F."/>
            <person name="Wang Y."/>
            <person name="Xia P."/>
            <person name="Barry K."/>
            <person name="Daum C."/>
            <person name="Lipzen A."/>
            <person name="Yoshinaga Y."/>
            <person name="Schmutz J."/>
            <person name="Saski C."/>
            <person name="Vermerris W."/>
            <person name="Kresovich S."/>
        </authorList>
    </citation>
    <scope>NUCLEOTIDE SEQUENCE</scope>
</reference>
<dbReference type="GO" id="GO:0016788">
    <property type="term" value="F:hydrolase activity, acting on ester bonds"/>
    <property type="evidence" value="ECO:0007669"/>
    <property type="project" value="InterPro"/>
</dbReference>
<evidence type="ECO:0000313" key="7">
    <source>
        <dbReference type="Proteomes" id="UP000807115"/>
    </source>
</evidence>
<dbReference type="PANTHER" id="PTHR22835:SF649">
    <property type="entry name" value="OS01G0651000 PROTEIN"/>
    <property type="match status" value="1"/>
</dbReference>
<evidence type="ECO:0000256" key="4">
    <source>
        <dbReference type="ARBA" id="ARBA00023180"/>
    </source>
</evidence>
<dbReference type="Pfam" id="PF00657">
    <property type="entry name" value="Lipase_GDSL"/>
    <property type="match status" value="2"/>
</dbReference>
<dbReference type="CDD" id="cd01837">
    <property type="entry name" value="SGNH_plant_lipase_like"/>
    <property type="match status" value="2"/>
</dbReference>
<dbReference type="AlphaFoldDB" id="A0A921RFL5"/>
<dbReference type="InterPro" id="IPR036514">
    <property type="entry name" value="SGNH_hydro_sf"/>
</dbReference>
<keyword evidence="4" id="KW-0325">Glycoprotein</keyword>
<evidence type="ECO:0008006" key="8">
    <source>
        <dbReference type="Google" id="ProtNLM"/>
    </source>
</evidence>
<feature type="chain" id="PRO_5037081186" description="GDSL esterase/lipase" evidence="5">
    <location>
        <begin position="22"/>
        <end position="681"/>
    </location>
</feature>
<feature type="signal peptide" evidence="5">
    <location>
        <begin position="1"/>
        <end position="21"/>
    </location>
</feature>
<name>A0A921RFL5_SORBI</name>
<dbReference type="InterPro" id="IPR035669">
    <property type="entry name" value="SGNH_plant_lipase-like"/>
</dbReference>
<evidence type="ECO:0000256" key="1">
    <source>
        <dbReference type="ARBA" id="ARBA00008668"/>
    </source>
</evidence>
<dbReference type="InterPro" id="IPR001087">
    <property type="entry name" value="GDSL"/>
</dbReference>
<dbReference type="PANTHER" id="PTHR22835">
    <property type="entry name" value="ZINC FINGER FYVE DOMAIN CONTAINING PROTEIN"/>
    <property type="match status" value="1"/>
</dbReference>
<sequence length="681" mass="75264">MRGAILLVSVVLLLNSPVGLCGCFKRIFSFGDSIIDTGNFASTVSSTPIKELPYGMTYFNRPTGRVSDGRVIIDFYAQALGLPLVPPSIPEEGTSPFPTGANFAVFAATGLSPDYYKTNYNFTMPSASHLDLQLQSFKTVLARIAPGDATKSVLGESLVVLGEIGGNDYNFWFFSRNSRDTPSQYMPEVVGHIGAAVQEVINLGAKTVLVPGNFPIGCVPQYLAMFQSTTSSDYDQYGCLVWFNEFSKKHNQLLQQEVARLRSQNPGVQIIFADYFGAALQFVQNPQNYGIDDPLVACCGGDGRYHTSKGCDKDAKVWGNPGAFASWDGIHMTDKAYSIIADGVINGPYKRIFSFGDSLIDTGNYARSGPIMEYPYGMTYFHHPTGRISDGRVVIDFYAQAFQLPLIPPNLPQKDTGLFPTGANFAVSGSMAMPPEYFRRWNHDVSWACCLGVQMGWFKEMMQRIAPWDDAKRQILSESLIVLGEIGGNDYNFWFAARRPREQANQFIPDIVATIGSAARELIGMGAKAIMIPNNFPIGCVPAYLSGYKSNNRADYDEYGCLRWFNDFSQRHNQALRGEVSRLRAQHPNVKLIYADYYGAAMEFIKDPHRFGIDDPMAACCGGDDQPYHVSRPCNRMAKLWGNPSGFASWDGMHMTEKAYDVISHGVLNGPFADPPLLRSC</sequence>
<dbReference type="EMBL" id="CM027682">
    <property type="protein sequence ID" value="KAG0538698.1"/>
    <property type="molecule type" value="Genomic_DNA"/>
</dbReference>
<evidence type="ECO:0000256" key="5">
    <source>
        <dbReference type="SAM" id="SignalP"/>
    </source>
</evidence>
<keyword evidence="3" id="KW-0378">Hydrolase</keyword>
<keyword evidence="2 5" id="KW-0732">Signal</keyword>
<reference evidence="6" key="1">
    <citation type="journal article" date="2019" name="BMC Genomics">
        <title>A new reference genome for Sorghum bicolor reveals high levels of sequence similarity between sweet and grain genotypes: implications for the genetics of sugar metabolism.</title>
        <authorList>
            <person name="Cooper E.A."/>
            <person name="Brenton Z.W."/>
            <person name="Flinn B.S."/>
            <person name="Jenkins J."/>
            <person name="Shu S."/>
            <person name="Flowers D."/>
            <person name="Luo F."/>
            <person name="Wang Y."/>
            <person name="Xia P."/>
            <person name="Barry K."/>
            <person name="Daum C."/>
            <person name="Lipzen A."/>
            <person name="Yoshinaga Y."/>
            <person name="Schmutz J."/>
            <person name="Saski C."/>
            <person name="Vermerris W."/>
            <person name="Kresovich S."/>
        </authorList>
    </citation>
    <scope>NUCLEOTIDE SEQUENCE</scope>
</reference>
<comment type="similarity">
    <text evidence="1">Belongs to the 'GDSL' lipolytic enzyme family.</text>
</comment>
<accession>A0A921RFL5</accession>
<protein>
    <recommendedName>
        <fullName evidence="8">GDSL esterase/lipase</fullName>
    </recommendedName>
</protein>